<sequence>MESRTIKRQLISQVIPQWLNQAKERQSQWTQYKSIEPGKLLDAANIEKVEAEVSKQEPKAGASRPSH</sequence>
<proteinExistence type="predicted"/>
<evidence type="ECO:0000313" key="1">
    <source>
        <dbReference type="EMBL" id="EMR01919.1"/>
    </source>
</evidence>
<protein>
    <submittedName>
        <fullName evidence="1">Uncharacterized protein</fullName>
    </submittedName>
</protein>
<evidence type="ECO:0000313" key="2">
    <source>
        <dbReference type="Proteomes" id="UP000011910"/>
    </source>
</evidence>
<accession>M7NTW3</accession>
<dbReference type="Proteomes" id="UP000011910">
    <property type="component" value="Unassembled WGS sequence"/>
</dbReference>
<dbReference type="AlphaFoldDB" id="M7NTW3"/>
<keyword evidence="2" id="KW-1185">Reference proteome</keyword>
<organism evidence="1 2">
    <name type="scientific">Cesiribacter andamanensis AMV16</name>
    <dbReference type="NCBI Taxonomy" id="1279009"/>
    <lineage>
        <taxon>Bacteria</taxon>
        <taxon>Pseudomonadati</taxon>
        <taxon>Bacteroidota</taxon>
        <taxon>Cytophagia</taxon>
        <taxon>Cytophagales</taxon>
        <taxon>Cesiribacteraceae</taxon>
        <taxon>Cesiribacter</taxon>
    </lineage>
</organism>
<name>M7NTW3_9BACT</name>
<comment type="caution">
    <text evidence="1">The sequence shown here is derived from an EMBL/GenBank/DDBJ whole genome shotgun (WGS) entry which is preliminary data.</text>
</comment>
<gene>
    <name evidence="1" type="ORF">ADICEAN_02942</name>
</gene>
<reference evidence="1 2" key="1">
    <citation type="journal article" date="2013" name="Genome Announc.">
        <title>Draft Genome Sequence of Cesiribacter andamanensis Strain AMV16T, Isolated from a Soil Sample from a Mud Volcano in the Andaman Islands, India.</title>
        <authorList>
            <person name="Shivaji S."/>
            <person name="Ara S."/>
            <person name="Begum Z."/>
            <person name="Srinivas T.N."/>
            <person name="Singh A."/>
            <person name="Kumar Pinnaka A."/>
        </authorList>
    </citation>
    <scope>NUCLEOTIDE SEQUENCE [LARGE SCALE GENOMIC DNA]</scope>
    <source>
        <strain evidence="1 2">AMV16</strain>
    </source>
</reference>
<dbReference type="EMBL" id="AODQ01000082">
    <property type="protein sequence ID" value="EMR01919.1"/>
    <property type="molecule type" value="Genomic_DNA"/>
</dbReference>